<evidence type="ECO:0000313" key="1">
    <source>
        <dbReference type="EMBL" id="TFK59174.1"/>
    </source>
</evidence>
<dbReference type="Proteomes" id="UP000308600">
    <property type="component" value="Unassembled WGS sequence"/>
</dbReference>
<dbReference type="EMBL" id="ML209058">
    <property type="protein sequence ID" value="TFK59174.1"/>
    <property type="molecule type" value="Genomic_DNA"/>
</dbReference>
<gene>
    <name evidence="1" type="ORF">BDN72DRAFT_906095</name>
</gene>
<proteinExistence type="predicted"/>
<reference evidence="1 2" key="1">
    <citation type="journal article" date="2019" name="Nat. Ecol. Evol.">
        <title>Megaphylogeny resolves global patterns of mushroom evolution.</title>
        <authorList>
            <person name="Varga T."/>
            <person name="Krizsan K."/>
            <person name="Foldi C."/>
            <person name="Dima B."/>
            <person name="Sanchez-Garcia M."/>
            <person name="Sanchez-Ramirez S."/>
            <person name="Szollosi G.J."/>
            <person name="Szarkandi J.G."/>
            <person name="Papp V."/>
            <person name="Albert L."/>
            <person name="Andreopoulos W."/>
            <person name="Angelini C."/>
            <person name="Antonin V."/>
            <person name="Barry K.W."/>
            <person name="Bougher N.L."/>
            <person name="Buchanan P."/>
            <person name="Buyck B."/>
            <person name="Bense V."/>
            <person name="Catcheside P."/>
            <person name="Chovatia M."/>
            <person name="Cooper J."/>
            <person name="Damon W."/>
            <person name="Desjardin D."/>
            <person name="Finy P."/>
            <person name="Geml J."/>
            <person name="Haridas S."/>
            <person name="Hughes K."/>
            <person name="Justo A."/>
            <person name="Karasinski D."/>
            <person name="Kautmanova I."/>
            <person name="Kiss B."/>
            <person name="Kocsube S."/>
            <person name="Kotiranta H."/>
            <person name="LaButti K.M."/>
            <person name="Lechner B.E."/>
            <person name="Liimatainen K."/>
            <person name="Lipzen A."/>
            <person name="Lukacs Z."/>
            <person name="Mihaltcheva S."/>
            <person name="Morgado L.N."/>
            <person name="Niskanen T."/>
            <person name="Noordeloos M.E."/>
            <person name="Ohm R.A."/>
            <person name="Ortiz-Santana B."/>
            <person name="Ovrebo C."/>
            <person name="Racz N."/>
            <person name="Riley R."/>
            <person name="Savchenko A."/>
            <person name="Shiryaev A."/>
            <person name="Soop K."/>
            <person name="Spirin V."/>
            <person name="Szebenyi C."/>
            <person name="Tomsovsky M."/>
            <person name="Tulloss R.E."/>
            <person name="Uehling J."/>
            <person name="Grigoriev I.V."/>
            <person name="Vagvolgyi C."/>
            <person name="Papp T."/>
            <person name="Martin F.M."/>
            <person name="Miettinen O."/>
            <person name="Hibbett D.S."/>
            <person name="Nagy L.G."/>
        </authorList>
    </citation>
    <scope>NUCLEOTIDE SEQUENCE [LARGE SCALE GENOMIC DNA]</scope>
    <source>
        <strain evidence="1 2">NL-1719</strain>
    </source>
</reference>
<accession>A0ACD3A1A3</accession>
<protein>
    <submittedName>
        <fullName evidence="1">Uncharacterized protein</fullName>
    </submittedName>
</protein>
<sequence length="378" mass="40957">MRLDDAAWTLIVVVVVVPVPLLTRPFYGIFPISMTGVITSSVETTTSMSGQRPYNSSPALFFRTSLSLSNSTQIGALVFMLDVESSDTIEHQSKPPNGGSTLEYSTEVDCGGKYECRMAAKLRQGYRAVPYIELKTSNLVPPTNTVNAALTCTSTVSVVFDVLIRSRDGIYEFKNQARSMGIWDRFSPYHCTSTPTPVVPSLSRPYTPTSSNGGGIFKFVSGTTTPRTFAGVFYVQGAGRTRDKIHPPDPSSSPTSSQTMLESVFSTPGATSPPQPWFRGLITSNPPLNTDGAFPTHLRLSKDTIVLPSPFPGTSVVMYGVGTTLLVSQHLSDHHDRNPTVVFFTALIGGVKPQHLRRQPPATPRRTPPAAGTDDERP</sequence>
<organism evidence="1 2">
    <name type="scientific">Pluteus cervinus</name>
    <dbReference type="NCBI Taxonomy" id="181527"/>
    <lineage>
        <taxon>Eukaryota</taxon>
        <taxon>Fungi</taxon>
        <taxon>Dikarya</taxon>
        <taxon>Basidiomycota</taxon>
        <taxon>Agaricomycotina</taxon>
        <taxon>Agaricomycetes</taxon>
        <taxon>Agaricomycetidae</taxon>
        <taxon>Agaricales</taxon>
        <taxon>Pluteineae</taxon>
        <taxon>Pluteaceae</taxon>
        <taxon>Pluteus</taxon>
    </lineage>
</organism>
<evidence type="ECO:0000313" key="2">
    <source>
        <dbReference type="Proteomes" id="UP000308600"/>
    </source>
</evidence>
<name>A0ACD3A1A3_9AGAR</name>
<keyword evidence="2" id="KW-1185">Reference proteome</keyword>